<reference evidence="2 3" key="1">
    <citation type="journal article" date="2019" name="Nat. Microbiol.">
        <title>Mediterranean grassland soil C-N compound turnover is dependent on rainfall and depth, and is mediated by genomically divergent microorganisms.</title>
        <authorList>
            <person name="Diamond S."/>
            <person name="Andeer P.F."/>
            <person name="Li Z."/>
            <person name="Crits-Christoph A."/>
            <person name="Burstein D."/>
            <person name="Anantharaman K."/>
            <person name="Lane K.R."/>
            <person name="Thomas B.C."/>
            <person name="Pan C."/>
            <person name="Northen T.R."/>
            <person name="Banfield J.F."/>
        </authorList>
    </citation>
    <scope>NUCLEOTIDE SEQUENCE [LARGE SCALE GENOMIC DNA]</scope>
    <source>
        <strain evidence="2">NP_8</strain>
    </source>
</reference>
<organism evidence="2 3">
    <name type="scientific">Candidatus Segetimicrobium genomatis</name>
    <dbReference type="NCBI Taxonomy" id="2569760"/>
    <lineage>
        <taxon>Bacteria</taxon>
        <taxon>Bacillati</taxon>
        <taxon>Candidatus Sysuimicrobiota</taxon>
        <taxon>Candidatus Sysuimicrobiia</taxon>
        <taxon>Candidatus Sysuimicrobiales</taxon>
        <taxon>Candidatus Segetimicrobiaceae</taxon>
        <taxon>Candidatus Segetimicrobium</taxon>
    </lineage>
</organism>
<comment type="caution">
    <text evidence="2">The sequence shown here is derived from an EMBL/GenBank/DDBJ whole genome shotgun (WGS) entry which is preliminary data.</text>
</comment>
<name>A0A537IXR3_9BACT</name>
<evidence type="ECO:0000313" key="3">
    <source>
        <dbReference type="Proteomes" id="UP000318834"/>
    </source>
</evidence>
<dbReference type="Proteomes" id="UP000318834">
    <property type="component" value="Unassembled WGS sequence"/>
</dbReference>
<dbReference type="EMBL" id="VBAP01000030">
    <property type="protein sequence ID" value="TMI76090.1"/>
    <property type="molecule type" value="Genomic_DNA"/>
</dbReference>
<gene>
    <name evidence="2" type="ORF">E6H05_04600</name>
</gene>
<evidence type="ECO:0000256" key="1">
    <source>
        <dbReference type="SAM" id="SignalP"/>
    </source>
</evidence>
<protein>
    <submittedName>
        <fullName evidence="2">Uncharacterized protein</fullName>
    </submittedName>
</protein>
<proteinExistence type="predicted"/>
<accession>A0A537IXR3</accession>
<dbReference type="AlphaFoldDB" id="A0A537IXR3"/>
<sequence length="119" mass="13491">MRRAAFVLAALIVAAAVTPAQAGSYYENSCLAVVNKTKYSYDIKIQDPTAYNGLTWTVDPFENFTFTIESQPIHSKTGYWHVRWTGPGGDTLEDTWQYHADYTFRGMCPDGTYVVTFDW</sequence>
<keyword evidence="1" id="KW-0732">Signal</keyword>
<feature type="signal peptide" evidence="1">
    <location>
        <begin position="1"/>
        <end position="22"/>
    </location>
</feature>
<feature type="chain" id="PRO_5021911559" evidence="1">
    <location>
        <begin position="23"/>
        <end position="119"/>
    </location>
</feature>
<evidence type="ECO:0000313" key="2">
    <source>
        <dbReference type="EMBL" id="TMI76090.1"/>
    </source>
</evidence>